<evidence type="ECO:0000256" key="15">
    <source>
        <dbReference type="ARBA" id="ARBA00023316"/>
    </source>
</evidence>
<dbReference type="GO" id="GO:0071949">
    <property type="term" value="F:FAD binding"/>
    <property type="evidence" value="ECO:0007669"/>
    <property type="project" value="InterPro"/>
</dbReference>
<dbReference type="AlphaFoldDB" id="A0A1U8AQA2"/>
<dbReference type="NCBIfam" id="TIGR00179">
    <property type="entry name" value="murB"/>
    <property type="match status" value="1"/>
</dbReference>
<dbReference type="EC" id="1.3.1.98" evidence="5"/>
<keyword evidence="13" id="KW-0560">Oxidoreductase</keyword>
<keyword evidence="18" id="KW-1185">Reference proteome</keyword>
<feature type="domain" description="FAD-binding PCMH-type" evidence="17">
    <location>
        <begin position="92"/>
        <end position="259"/>
    </location>
</feature>
<evidence type="ECO:0000256" key="7">
    <source>
        <dbReference type="ARBA" id="ARBA00022618"/>
    </source>
</evidence>
<evidence type="ECO:0000256" key="4">
    <source>
        <dbReference type="ARBA" id="ARBA00004752"/>
    </source>
</evidence>
<sequence>MRCYRATPTLLSFRIMSFKLNQKTFSRSQVNQKPSLSFLSNHCYPLQNASTRIPRRTASNCISQKREDETENWTNLNFIRGKKLLSELCTWGIGGPCNYFVQVSDQTLLASAIRYCCERCIPFIIVGNGSNCLFDDSGFEGCVILNRIDFLERIEPGVYRVGSGYQFNRLGVQCTNEGFSGLEFASGIPGTVGGAAYMNAGANGQETADAIDTVEIVTVDGRHQILYRSDLAFGYRMSPFQAMQDLAAIVAVTFCLLPSASAKERQQAYLKKRRLSQPVGERTAGSVFRNPPGMGISAGELIEKAGLKGFRVGSAEVSKVHANFFINTGSSNSREMLELIGLVKAKVKKKFGIQLQEEIQYVGPFCKYSRDKDKLEIC</sequence>
<dbReference type="InterPro" id="IPR003170">
    <property type="entry name" value="MurB"/>
</dbReference>
<evidence type="ECO:0000256" key="3">
    <source>
        <dbReference type="ARBA" id="ARBA00004496"/>
    </source>
</evidence>
<dbReference type="Gene3D" id="3.90.78.10">
    <property type="entry name" value="UDP-N-acetylenolpyruvoylglucosamine reductase, C-terminal domain"/>
    <property type="match status" value="1"/>
</dbReference>
<dbReference type="OMA" id="APLTWFR"/>
<dbReference type="PROSITE" id="PS51387">
    <property type="entry name" value="FAD_PCMH"/>
    <property type="match status" value="1"/>
</dbReference>
<evidence type="ECO:0000256" key="11">
    <source>
        <dbReference type="ARBA" id="ARBA00022960"/>
    </source>
</evidence>
<comment type="pathway">
    <text evidence="4">Cell wall biogenesis; peptidoglycan biosynthesis.</text>
</comment>
<dbReference type="GO" id="GO:0051301">
    <property type="term" value="P:cell division"/>
    <property type="evidence" value="ECO:0007669"/>
    <property type="project" value="UniProtKB-KW"/>
</dbReference>
<gene>
    <name evidence="19" type="primary">LOC104602937</name>
</gene>
<dbReference type="Pfam" id="PF01565">
    <property type="entry name" value="FAD_binding_4"/>
    <property type="match status" value="1"/>
</dbReference>
<dbReference type="NCBIfam" id="NF010480">
    <property type="entry name" value="PRK13905.1"/>
    <property type="match status" value="1"/>
</dbReference>
<dbReference type="InterPro" id="IPR016169">
    <property type="entry name" value="FAD-bd_PCMH_sub2"/>
</dbReference>
<evidence type="ECO:0000256" key="1">
    <source>
        <dbReference type="ARBA" id="ARBA00001974"/>
    </source>
</evidence>
<evidence type="ECO:0000256" key="5">
    <source>
        <dbReference type="ARBA" id="ARBA00012518"/>
    </source>
</evidence>
<dbReference type="InterPro" id="IPR036318">
    <property type="entry name" value="FAD-bd_PCMH-like_sf"/>
</dbReference>
<dbReference type="GO" id="GO:0005829">
    <property type="term" value="C:cytosol"/>
    <property type="evidence" value="ECO:0000318"/>
    <property type="project" value="GO_Central"/>
</dbReference>
<dbReference type="KEGG" id="nnu:104602937"/>
<dbReference type="GeneID" id="104602937"/>
<comment type="function">
    <text evidence="2">Cell wall formation.</text>
</comment>
<evidence type="ECO:0000313" key="18">
    <source>
        <dbReference type="Proteomes" id="UP000189703"/>
    </source>
</evidence>
<dbReference type="OrthoDB" id="66620at2759"/>
<dbReference type="InterPro" id="IPR011601">
    <property type="entry name" value="MurB_C"/>
</dbReference>
<reference evidence="19" key="1">
    <citation type="submission" date="2025-08" db="UniProtKB">
        <authorList>
            <consortium name="RefSeq"/>
        </authorList>
    </citation>
    <scope>IDENTIFICATION</scope>
</reference>
<dbReference type="InParanoid" id="A0A1U8AQA2"/>
<evidence type="ECO:0000259" key="17">
    <source>
        <dbReference type="PROSITE" id="PS51387"/>
    </source>
</evidence>
<dbReference type="RefSeq" id="XP_010265114.1">
    <property type="nucleotide sequence ID" value="XM_010266812.2"/>
</dbReference>
<comment type="catalytic activity">
    <reaction evidence="16">
        <text>UDP-N-acetyl-alpha-D-muramate + NADP(+) = UDP-N-acetyl-3-O-(1-carboxyvinyl)-alpha-D-glucosamine + NADPH + H(+)</text>
        <dbReference type="Rhea" id="RHEA:12248"/>
        <dbReference type="ChEBI" id="CHEBI:15378"/>
        <dbReference type="ChEBI" id="CHEBI:57783"/>
        <dbReference type="ChEBI" id="CHEBI:58349"/>
        <dbReference type="ChEBI" id="CHEBI:68483"/>
        <dbReference type="ChEBI" id="CHEBI:70757"/>
        <dbReference type="EC" id="1.3.1.98"/>
    </reaction>
</comment>
<evidence type="ECO:0000256" key="13">
    <source>
        <dbReference type="ARBA" id="ARBA00023002"/>
    </source>
</evidence>
<dbReference type="GO" id="GO:0071555">
    <property type="term" value="P:cell wall organization"/>
    <property type="evidence" value="ECO:0000318"/>
    <property type="project" value="GO_Central"/>
</dbReference>
<dbReference type="Gene3D" id="3.30.43.10">
    <property type="entry name" value="Uridine Diphospho-n-acetylenolpyruvylglucosamine Reductase, domain 2"/>
    <property type="match status" value="1"/>
</dbReference>
<keyword evidence="10" id="KW-0521">NADP</keyword>
<dbReference type="InterPro" id="IPR016166">
    <property type="entry name" value="FAD-bd_PCMH"/>
</dbReference>
<dbReference type="eggNOG" id="ENOG502QR6B">
    <property type="taxonomic scope" value="Eukaryota"/>
</dbReference>
<evidence type="ECO:0000256" key="9">
    <source>
        <dbReference type="ARBA" id="ARBA00022827"/>
    </source>
</evidence>
<dbReference type="InterPro" id="IPR016167">
    <property type="entry name" value="FAD-bd_PCMH_sub1"/>
</dbReference>
<proteinExistence type="inferred from homology"/>
<evidence type="ECO:0000256" key="16">
    <source>
        <dbReference type="ARBA" id="ARBA00048914"/>
    </source>
</evidence>
<evidence type="ECO:0000256" key="8">
    <source>
        <dbReference type="ARBA" id="ARBA00022630"/>
    </source>
</evidence>
<dbReference type="Pfam" id="PF02873">
    <property type="entry name" value="MurB_C"/>
    <property type="match status" value="1"/>
</dbReference>
<keyword evidence="8" id="KW-0285">Flavoprotein</keyword>
<dbReference type="PANTHER" id="PTHR21071">
    <property type="entry name" value="UDP-N-ACETYLENOLPYRUVOYLGLUCOSAMINE REDUCTASE"/>
    <property type="match status" value="1"/>
</dbReference>
<evidence type="ECO:0000256" key="2">
    <source>
        <dbReference type="ARBA" id="ARBA00003921"/>
    </source>
</evidence>
<comment type="subcellular location">
    <subcellularLocation>
        <location evidence="3">Cytoplasm</location>
    </subcellularLocation>
</comment>
<keyword evidence="6" id="KW-0963">Cytoplasm</keyword>
<name>A0A1U8AQA2_NELNU</name>
<evidence type="ECO:0000313" key="19">
    <source>
        <dbReference type="RefSeq" id="XP_010265114.1"/>
    </source>
</evidence>
<keyword evidence="14" id="KW-0131">Cell cycle</keyword>
<evidence type="ECO:0000256" key="12">
    <source>
        <dbReference type="ARBA" id="ARBA00022984"/>
    </source>
</evidence>
<keyword evidence="9" id="KW-0274">FAD</keyword>
<evidence type="ECO:0000256" key="6">
    <source>
        <dbReference type="ARBA" id="ARBA00022490"/>
    </source>
</evidence>
<dbReference type="HAMAP" id="MF_00037">
    <property type="entry name" value="MurB"/>
    <property type="match status" value="1"/>
</dbReference>
<dbReference type="InterPro" id="IPR036635">
    <property type="entry name" value="MurB_C_sf"/>
</dbReference>
<keyword evidence="7" id="KW-0132">Cell division</keyword>
<dbReference type="InterPro" id="IPR006094">
    <property type="entry name" value="Oxid_FAD_bind_N"/>
</dbReference>
<dbReference type="GO" id="GO:0008762">
    <property type="term" value="F:UDP-N-acetylmuramate dehydrogenase activity"/>
    <property type="evidence" value="ECO:0000318"/>
    <property type="project" value="GO_Central"/>
</dbReference>
<dbReference type="GO" id="GO:0050660">
    <property type="term" value="F:flavin adenine dinucleotide binding"/>
    <property type="evidence" value="ECO:0000318"/>
    <property type="project" value="GO_Central"/>
</dbReference>
<keyword evidence="11" id="KW-0133">Cell shape</keyword>
<dbReference type="SUPFAM" id="SSF56176">
    <property type="entry name" value="FAD-binding/transporter-associated domain-like"/>
    <property type="match status" value="1"/>
</dbReference>
<evidence type="ECO:0000256" key="14">
    <source>
        <dbReference type="ARBA" id="ARBA00023306"/>
    </source>
</evidence>
<dbReference type="Gene3D" id="3.30.465.10">
    <property type="match status" value="1"/>
</dbReference>
<dbReference type="SUPFAM" id="SSF56194">
    <property type="entry name" value="Uridine diphospho-N-Acetylenolpyruvylglucosamine reductase, MurB, C-terminal domain"/>
    <property type="match status" value="1"/>
</dbReference>
<comment type="cofactor">
    <cofactor evidence="1">
        <name>FAD</name>
        <dbReference type="ChEBI" id="CHEBI:57692"/>
    </cofactor>
</comment>
<keyword evidence="12" id="KW-0573">Peptidoglycan synthesis</keyword>
<accession>A0A1U8AQA2</accession>
<dbReference type="Proteomes" id="UP000189703">
    <property type="component" value="Unplaced"/>
</dbReference>
<protein>
    <recommendedName>
        <fullName evidence="5">UDP-N-acetylmuramate dehydrogenase</fullName>
        <ecNumber evidence="5">1.3.1.98</ecNumber>
    </recommendedName>
</protein>
<dbReference type="STRING" id="4432.A0A1U8AQA2"/>
<dbReference type="UniPathway" id="UPA00219"/>
<dbReference type="PANTHER" id="PTHR21071:SF4">
    <property type="entry name" value="UDP-N-ACETYLENOLPYRUVOYLGLUCOSAMINE REDUCTASE"/>
    <property type="match status" value="1"/>
</dbReference>
<evidence type="ECO:0000256" key="10">
    <source>
        <dbReference type="ARBA" id="ARBA00022857"/>
    </source>
</evidence>
<organism evidence="18 19">
    <name type="scientific">Nelumbo nucifera</name>
    <name type="common">Sacred lotus</name>
    <dbReference type="NCBI Taxonomy" id="4432"/>
    <lineage>
        <taxon>Eukaryota</taxon>
        <taxon>Viridiplantae</taxon>
        <taxon>Streptophyta</taxon>
        <taxon>Embryophyta</taxon>
        <taxon>Tracheophyta</taxon>
        <taxon>Spermatophyta</taxon>
        <taxon>Magnoliopsida</taxon>
        <taxon>Proteales</taxon>
        <taxon>Nelumbonaceae</taxon>
        <taxon>Nelumbo</taxon>
    </lineage>
</organism>
<keyword evidence="15" id="KW-0961">Cell wall biogenesis/degradation</keyword>
<dbReference type="GO" id="GO:0008360">
    <property type="term" value="P:regulation of cell shape"/>
    <property type="evidence" value="ECO:0007669"/>
    <property type="project" value="UniProtKB-KW"/>
</dbReference>